<dbReference type="InterPro" id="IPR023753">
    <property type="entry name" value="FAD/NAD-binding_dom"/>
</dbReference>
<dbReference type="eggNOG" id="COG0492">
    <property type="taxonomic scope" value="Bacteria"/>
</dbReference>
<reference key="2">
    <citation type="submission" date="2010-03" db="EMBL/GenBank/DDBJ databases">
        <authorList>
            <person name="Ma Z."/>
            <person name="Wang X."/>
            <person name="Liu H."/>
        </authorList>
    </citation>
    <scope>NUCLEOTIDE SEQUENCE</scope>
    <source>
        <strain>MP145</strain>
    </source>
</reference>
<evidence type="ECO:0000256" key="2">
    <source>
        <dbReference type="ARBA" id="ARBA00022827"/>
    </source>
</evidence>
<keyword evidence="8" id="KW-1185">Reference proteome</keyword>
<dbReference type="KEGG" id="mcd:MCRO_0649"/>
<dbReference type="RefSeq" id="WP_013054189.1">
    <property type="nucleotide sequence ID" value="NC_014014.1"/>
</dbReference>
<dbReference type="InterPro" id="IPR008255">
    <property type="entry name" value="Pyr_nucl-diS_OxRdtase_2_AS"/>
</dbReference>
<accession>D5E663</accession>
<gene>
    <name evidence="7" type="primary">trxB</name>
    <name evidence="7" type="ordered locus">MCRO_0649</name>
</gene>
<name>D5E663_MYCCM</name>
<dbReference type="PRINTS" id="PR00469">
    <property type="entry name" value="PNDRDTASEII"/>
</dbReference>
<dbReference type="Pfam" id="PF07992">
    <property type="entry name" value="Pyr_redox_2"/>
    <property type="match status" value="1"/>
</dbReference>
<dbReference type="STRING" id="512564.MCRO_0649"/>
<proteinExistence type="predicted"/>
<dbReference type="Gene3D" id="3.50.50.60">
    <property type="entry name" value="FAD/NAD(P)-binding domain"/>
    <property type="match status" value="2"/>
</dbReference>
<feature type="domain" description="FAD/NAD(P)-binding" evidence="6">
    <location>
        <begin position="5"/>
        <end position="293"/>
    </location>
</feature>
<protein>
    <submittedName>
        <fullName evidence="7">Thioredoxin-disulfide reductase</fullName>
        <ecNumber evidence="7">1.8.1.9</ecNumber>
    </submittedName>
</protein>
<dbReference type="AlphaFoldDB" id="D5E663"/>
<keyword evidence="2" id="KW-0274">FAD</keyword>
<evidence type="ECO:0000313" key="7">
    <source>
        <dbReference type="EMBL" id="ADE19412.1"/>
    </source>
</evidence>
<organism evidence="7 8">
    <name type="scientific">Mycoplasma crocodyli (strain ATCC 51981 / MP145)</name>
    <dbReference type="NCBI Taxonomy" id="512564"/>
    <lineage>
        <taxon>Bacteria</taxon>
        <taxon>Bacillati</taxon>
        <taxon>Mycoplasmatota</taxon>
        <taxon>Mollicutes</taxon>
        <taxon>Mycoplasmataceae</taxon>
        <taxon>Mycoplasma</taxon>
    </lineage>
</organism>
<evidence type="ECO:0000256" key="4">
    <source>
        <dbReference type="ARBA" id="ARBA00023157"/>
    </source>
</evidence>
<dbReference type="GO" id="GO:0004791">
    <property type="term" value="F:thioredoxin-disulfide reductase (NADPH) activity"/>
    <property type="evidence" value="ECO:0007669"/>
    <property type="project" value="UniProtKB-EC"/>
</dbReference>
<keyword evidence="3 7" id="KW-0560">Oxidoreductase</keyword>
<dbReference type="PANTHER" id="PTHR48105">
    <property type="entry name" value="THIOREDOXIN REDUCTASE 1-RELATED-RELATED"/>
    <property type="match status" value="1"/>
</dbReference>
<dbReference type="EC" id="1.8.1.9" evidence="7"/>
<evidence type="ECO:0000256" key="3">
    <source>
        <dbReference type="ARBA" id="ARBA00023002"/>
    </source>
</evidence>
<dbReference type="PROSITE" id="PS00573">
    <property type="entry name" value="PYRIDINE_REDOX_2"/>
    <property type="match status" value="1"/>
</dbReference>
<evidence type="ECO:0000256" key="5">
    <source>
        <dbReference type="ARBA" id="ARBA00023284"/>
    </source>
</evidence>
<sequence length="309" mass="33478">MNNIYDLLIVGSGPAGLNAALYASRANLNVAFIEKSAPGGKLSATSKIENWIGLGNMEGWQMATKFFEHAQEYGAKYIYGEVKNIINKGDFLKEIELADGSKVLSKTVLIASGMKNKIPTFIKNIDKFIDKGVSFCAICDGPIYGKTPTLVLGGGNSAVEESVYLSKIASEVNLVIKDTDFTAEKRLVDDLLKLDNVKIFRESQITQIEGDQRLQKATIKDKNGKLTTIEVSSFFPYIGLEPAASFAAGLGVLEENGFILTNEEMQTKVPGIYAAGDIRVKNIRQIVTAASDGAIAAKNISDYLSSEKQ</sequence>
<dbReference type="SUPFAM" id="SSF51905">
    <property type="entry name" value="FAD/NAD(P)-binding domain"/>
    <property type="match status" value="1"/>
</dbReference>
<keyword evidence="4" id="KW-1015">Disulfide bond</keyword>
<dbReference type="InterPro" id="IPR050097">
    <property type="entry name" value="Ferredoxin-NADP_redctase_2"/>
</dbReference>
<evidence type="ECO:0000313" key="8">
    <source>
        <dbReference type="Proteomes" id="UP000001845"/>
    </source>
</evidence>
<keyword evidence="1" id="KW-0285">Flavoprotein</keyword>
<keyword evidence="5" id="KW-0676">Redox-active center</keyword>
<dbReference type="HOGENOM" id="CLU_031864_5_3_14"/>
<dbReference type="OrthoDB" id="9806179at2"/>
<evidence type="ECO:0000256" key="1">
    <source>
        <dbReference type="ARBA" id="ARBA00022630"/>
    </source>
</evidence>
<reference evidence="7 8" key="3">
    <citation type="journal article" date="2011" name="J. Bacteriol.">
        <title>Genome sequences of Mycoplasma alligatoris A21JP2T and Mycoplasma crocodyli MP145T.</title>
        <authorList>
            <person name="Brown D.R."/>
            <person name="Farmerie W.G."/>
            <person name="May M."/>
            <person name="Benders G.A."/>
            <person name="Durkin A.S."/>
            <person name="Hlavinka K."/>
            <person name="Hostetler J."/>
            <person name="Jackson J."/>
            <person name="Johnson J."/>
            <person name="Miller R.H."/>
            <person name="Paralanov V."/>
            <person name="Radune D."/>
            <person name="Szczypinski B."/>
            <person name="Glass J.I."/>
        </authorList>
    </citation>
    <scope>NUCLEOTIDE SEQUENCE [LARGE SCALE GENOMIC DNA]</scope>
    <source>
        <strain evidence="8">ATCC 51981 / MP145</strain>
    </source>
</reference>
<dbReference type="InterPro" id="IPR036188">
    <property type="entry name" value="FAD/NAD-bd_sf"/>
</dbReference>
<dbReference type="Proteomes" id="UP000001845">
    <property type="component" value="Chromosome"/>
</dbReference>
<dbReference type="PRINTS" id="PR00368">
    <property type="entry name" value="FADPNR"/>
</dbReference>
<dbReference type="EMBL" id="CP001991">
    <property type="protein sequence ID" value="ADE19412.1"/>
    <property type="molecule type" value="Genomic_DNA"/>
</dbReference>
<evidence type="ECO:0000259" key="6">
    <source>
        <dbReference type="Pfam" id="PF07992"/>
    </source>
</evidence>
<reference evidence="8" key="1">
    <citation type="submission" date="2010-03" db="EMBL/GenBank/DDBJ databases">
        <title>The complete genome of Mycoplasma crocodyli MP145.</title>
        <authorList>
            <person name="Glass J.I."/>
            <person name="Durkin A.S."/>
            <person name="Hostetler J."/>
            <person name="Jackson J."/>
            <person name="Johnson J."/>
            <person name="May M.A."/>
            <person name="Paralanov V."/>
            <person name="Radune D."/>
            <person name="Szczypinski B."/>
            <person name="Brown D.R."/>
        </authorList>
    </citation>
    <scope>NUCLEOTIDE SEQUENCE [LARGE SCALE GENOMIC DNA]</scope>
    <source>
        <strain evidence="8">ATCC 51981 / MP145</strain>
    </source>
</reference>